<organism evidence="2 3">
    <name type="scientific">Methanothrix soehngenii</name>
    <name type="common">Methanosaeta concilii</name>
    <dbReference type="NCBI Taxonomy" id="2223"/>
    <lineage>
        <taxon>Archaea</taxon>
        <taxon>Methanobacteriati</taxon>
        <taxon>Methanobacteriota</taxon>
        <taxon>Stenosarchaea group</taxon>
        <taxon>Methanomicrobia</taxon>
        <taxon>Methanotrichales</taxon>
        <taxon>Methanotrichaceae</taxon>
        <taxon>Methanothrix</taxon>
    </lineage>
</organism>
<dbReference type="Pfam" id="PF00148">
    <property type="entry name" value="Oxidored_nitro"/>
    <property type="match status" value="1"/>
</dbReference>
<dbReference type="Gene3D" id="3.40.50.1980">
    <property type="entry name" value="Nitrogenase molybdenum iron protein domain"/>
    <property type="match status" value="1"/>
</dbReference>
<evidence type="ECO:0000313" key="3">
    <source>
        <dbReference type="Proteomes" id="UP000544742"/>
    </source>
</evidence>
<dbReference type="AlphaFoldDB" id="A0A7K4AKQ8"/>
<sequence length="129" mass="13853">RVAVYGDSDIVLGLTRFLCEAGAIPAVVATGLRSTRFEAEIRAASEDALILLGADFSQIHDKIRNARIDLMLGTSNGRQISKKEGIPLVRVGLPNHDRVGATRQLLVGYEGATRLADAITNALLDENNL</sequence>
<feature type="domain" description="Nitrogenase/oxidoreductase component 1" evidence="1">
    <location>
        <begin position="1"/>
        <end position="123"/>
    </location>
</feature>
<dbReference type="SUPFAM" id="SSF53807">
    <property type="entry name" value="Helical backbone' metal receptor"/>
    <property type="match status" value="1"/>
</dbReference>
<proteinExistence type="predicted"/>
<dbReference type="GO" id="GO:0016491">
    <property type="term" value="F:oxidoreductase activity"/>
    <property type="evidence" value="ECO:0007669"/>
    <property type="project" value="InterPro"/>
</dbReference>
<name>A0A7K4AKQ8_METSH</name>
<reference evidence="2 3" key="1">
    <citation type="journal article" date="2020" name="Biotechnol. Biofuels">
        <title>New insights from the biogas microbiome by comprehensive genome-resolved metagenomics of nearly 1600 species originating from multiple anaerobic digesters.</title>
        <authorList>
            <person name="Campanaro S."/>
            <person name="Treu L."/>
            <person name="Rodriguez-R L.M."/>
            <person name="Kovalovszki A."/>
            <person name="Ziels R.M."/>
            <person name="Maus I."/>
            <person name="Zhu X."/>
            <person name="Kougias P.G."/>
            <person name="Basile A."/>
            <person name="Luo G."/>
            <person name="Schluter A."/>
            <person name="Konstantinidis K.T."/>
            <person name="Angelidaki I."/>
        </authorList>
    </citation>
    <scope>NUCLEOTIDE SEQUENCE [LARGE SCALE GENOMIC DNA]</scope>
    <source>
        <strain evidence="2">AS27yjCOA_157</strain>
    </source>
</reference>
<evidence type="ECO:0000313" key="2">
    <source>
        <dbReference type="EMBL" id="NLJ23532.1"/>
    </source>
</evidence>
<comment type="caution">
    <text evidence="2">The sequence shown here is derived from an EMBL/GenBank/DDBJ whole genome shotgun (WGS) entry which is preliminary data.</text>
</comment>
<dbReference type="InterPro" id="IPR050152">
    <property type="entry name" value="ChlB/BchB/BchZ"/>
</dbReference>
<accession>A0A7K4AKQ8</accession>
<dbReference type="Proteomes" id="UP000544742">
    <property type="component" value="Unassembled WGS sequence"/>
</dbReference>
<dbReference type="EMBL" id="JAAYUN010000194">
    <property type="protein sequence ID" value="NLJ23532.1"/>
    <property type="molecule type" value="Genomic_DNA"/>
</dbReference>
<dbReference type="PANTHER" id="PTHR33712:SF7">
    <property type="entry name" value="LIGHT-INDEPENDENT PROTOCHLOROPHYLLIDE REDUCTASE SUBUNIT B"/>
    <property type="match status" value="1"/>
</dbReference>
<evidence type="ECO:0000259" key="1">
    <source>
        <dbReference type="Pfam" id="PF00148"/>
    </source>
</evidence>
<protein>
    <submittedName>
        <fullName evidence="2">Nitrogenase associated protein N</fullName>
    </submittedName>
</protein>
<feature type="non-terminal residue" evidence="2">
    <location>
        <position position="1"/>
    </location>
</feature>
<dbReference type="InterPro" id="IPR000510">
    <property type="entry name" value="Nase/OxRdtase_comp1"/>
</dbReference>
<dbReference type="PANTHER" id="PTHR33712">
    <property type="entry name" value="LIGHT-INDEPENDENT PROTOCHLOROPHYLLIDE REDUCTASE SUBUNIT B"/>
    <property type="match status" value="1"/>
</dbReference>
<gene>
    <name evidence="2" type="ORF">GX426_10575</name>
</gene>